<proteinExistence type="predicted"/>
<evidence type="ECO:0000313" key="3">
    <source>
        <dbReference type="EMBL" id="CAD8372063.1"/>
    </source>
</evidence>
<organism evidence="3">
    <name type="scientific">Pyrodinium bahamense</name>
    <dbReference type="NCBI Taxonomy" id="73915"/>
    <lineage>
        <taxon>Eukaryota</taxon>
        <taxon>Sar</taxon>
        <taxon>Alveolata</taxon>
        <taxon>Dinophyceae</taxon>
        <taxon>Gonyaulacales</taxon>
        <taxon>Pyrocystaceae</taxon>
        <taxon>Pyrodinium</taxon>
    </lineage>
</organism>
<sequence length="265" mass="29069">MAATSGAAHSGVSCTDGPAQLPEPPHQWPLAAGMVDLGCHWLDQATAPFLQVLLDERLLDALAPILGLPFVALRLELFGKGPESKTEIPWHQDTYTTHTGFSWTEERAAASARPHPVTLWVALDDVSCENGGMEMIPGRHRELLNGRGGLAVPEAAVAGDRRVEYRLAAGQAGIHHPLAPHRSCPNRTRQQRRAFLLRLSPWTEKVEGQCGGHPSGLQARVAARGWPEWCSHPEGRYVWLPGNERSLQEERSLNRLLVCCRSACE</sequence>
<dbReference type="Gene3D" id="2.60.120.620">
    <property type="entry name" value="q2cbj1_9rhob like domain"/>
    <property type="match status" value="1"/>
</dbReference>
<dbReference type="GO" id="GO:0046872">
    <property type="term" value="F:metal ion binding"/>
    <property type="evidence" value="ECO:0007669"/>
    <property type="project" value="UniProtKB-ARBA"/>
</dbReference>
<reference evidence="3" key="1">
    <citation type="submission" date="2021-01" db="EMBL/GenBank/DDBJ databases">
        <authorList>
            <person name="Corre E."/>
            <person name="Pelletier E."/>
            <person name="Niang G."/>
            <person name="Scheremetjew M."/>
            <person name="Finn R."/>
            <person name="Kale V."/>
            <person name="Holt S."/>
            <person name="Cochrane G."/>
            <person name="Meng A."/>
            <person name="Brown T."/>
            <person name="Cohen L."/>
        </authorList>
    </citation>
    <scope>NUCLEOTIDE SEQUENCE</scope>
    <source>
        <strain evidence="3">Pbaha01</strain>
    </source>
</reference>
<comment type="cofactor">
    <cofactor evidence="1">
        <name>Fe cation</name>
        <dbReference type="ChEBI" id="CHEBI:24875"/>
    </cofactor>
</comment>
<name>A0A7S0FPD9_9DINO</name>
<protein>
    <recommendedName>
        <fullName evidence="4">Phytanoyl-CoA dioxygenase</fullName>
    </recommendedName>
</protein>
<evidence type="ECO:0000256" key="1">
    <source>
        <dbReference type="ARBA" id="ARBA00001962"/>
    </source>
</evidence>
<dbReference type="PANTHER" id="PTHR20883">
    <property type="entry name" value="PHYTANOYL-COA DIOXYGENASE DOMAIN CONTAINING 1"/>
    <property type="match status" value="1"/>
</dbReference>
<dbReference type="SUPFAM" id="SSF51197">
    <property type="entry name" value="Clavaminate synthase-like"/>
    <property type="match status" value="1"/>
</dbReference>
<dbReference type="EMBL" id="HBEG01033851">
    <property type="protein sequence ID" value="CAD8372063.1"/>
    <property type="molecule type" value="Transcribed_RNA"/>
</dbReference>
<dbReference type="Pfam" id="PF05721">
    <property type="entry name" value="PhyH"/>
    <property type="match status" value="1"/>
</dbReference>
<evidence type="ECO:0008006" key="4">
    <source>
        <dbReference type="Google" id="ProtNLM"/>
    </source>
</evidence>
<dbReference type="AlphaFoldDB" id="A0A7S0FPD9"/>
<dbReference type="GO" id="GO:0016491">
    <property type="term" value="F:oxidoreductase activity"/>
    <property type="evidence" value="ECO:0007669"/>
    <property type="project" value="UniProtKB-ARBA"/>
</dbReference>
<evidence type="ECO:0000256" key="2">
    <source>
        <dbReference type="SAM" id="MobiDB-lite"/>
    </source>
</evidence>
<accession>A0A7S0FPD9</accession>
<dbReference type="PANTHER" id="PTHR20883:SF48">
    <property type="entry name" value="ECTOINE DIOXYGENASE"/>
    <property type="match status" value="1"/>
</dbReference>
<dbReference type="InterPro" id="IPR008775">
    <property type="entry name" value="Phytyl_CoA_dOase-like"/>
</dbReference>
<gene>
    <name evidence="3" type="ORF">PBAH0796_LOCUS20676</name>
</gene>
<feature type="region of interest" description="Disordered" evidence="2">
    <location>
        <begin position="1"/>
        <end position="25"/>
    </location>
</feature>